<dbReference type="EMBL" id="PKPP01005992">
    <property type="protein sequence ID" value="PWA58103.1"/>
    <property type="molecule type" value="Genomic_DNA"/>
</dbReference>
<feature type="compositionally biased region" description="Basic and acidic residues" evidence="1">
    <location>
        <begin position="33"/>
        <end position="44"/>
    </location>
</feature>
<dbReference type="OrthoDB" id="673745at2759"/>
<protein>
    <submittedName>
        <fullName evidence="2">Uncharacterized protein</fullName>
    </submittedName>
</protein>
<name>A0A2U1MA39_ARTAN</name>
<proteinExistence type="predicted"/>
<evidence type="ECO:0000313" key="2">
    <source>
        <dbReference type="EMBL" id="PWA58103.1"/>
    </source>
</evidence>
<dbReference type="AlphaFoldDB" id="A0A2U1MA39"/>
<gene>
    <name evidence="2" type="ORF">CTI12_AA401370</name>
</gene>
<reference evidence="2 3" key="1">
    <citation type="journal article" date="2018" name="Mol. Plant">
        <title>The genome of Artemisia annua provides insight into the evolution of Asteraceae family and artemisinin biosynthesis.</title>
        <authorList>
            <person name="Shen Q."/>
            <person name="Zhang L."/>
            <person name="Liao Z."/>
            <person name="Wang S."/>
            <person name="Yan T."/>
            <person name="Shi P."/>
            <person name="Liu M."/>
            <person name="Fu X."/>
            <person name="Pan Q."/>
            <person name="Wang Y."/>
            <person name="Lv Z."/>
            <person name="Lu X."/>
            <person name="Zhang F."/>
            <person name="Jiang W."/>
            <person name="Ma Y."/>
            <person name="Chen M."/>
            <person name="Hao X."/>
            <person name="Li L."/>
            <person name="Tang Y."/>
            <person name="Lv G."/>
            <person name="Zhou Y."/>
            <person name="Sun X."/>
            <person name="Brodelius P.E."/>
            <person name="Rose J.K.C."/>
            <person name="Tang K."/>
        </authorList>
    </citation>
    <scope>NUCLEOTIDE SEQUENCE [LARGE SCALE GENOMIC DNA]</scope>
    <source>
        <strain evidence="3">cv. Huhao1</strain>
        <tissue evidence="2">Leaf</tissue>
    </source>
</reference>
<sequence length="124" mass="13298">MVILGSGKLSMDGEENKNVGSGGHGSSGSGNLNEKKLSSQEKSESVATEPKIANTHEQDIKIKFGEVVQAPPKLVNVPKKFGSSINASQERIRLRAIEAYREQKKWASRPGLNIPTADLTQAGL</sequence>
<evidence type="ECO:0000313" key="3">
    <source>
        <dbReference type="Proteomes" id="UP000245207"/>
    </source>
</evidence>
<feature type="region of interest" description="Disordered" evidence="1">
    <location>
        <begin position="1"/>
        <end position="54"/>
    </location>
</feature>
<dbReference type="Proteomes" id="UP000245207">
    <property type="component" value="Unassembled WGS sequence"/>
</dbReference>
<evidence type="ECO:0000256" key="1">
    <source>
        <dbReference type="SAM" id="MobiDB-lite"/>
    </source>
</evidence>
<organism evidence="2 3">
    <name type="scientific">Artemisia annua</name>
    <name type="common">Sweet wormwood</name>
    <dbReference type="NCBI Taxonomy" id="35608"/>
    <lineage>
        <taxon>Eukaryota</taxon>
        <taxon>Viridiplantae</taxon>
        <taxon>Streptophyta</taxon>
        <taxon>Embryophyta</taxon>
        <taxon>Tracheophyta</taxon>
        <taxon>Spermatophyta</taxon>
        <taxon>Magnoliopsida</taxon>
        <taxon>eudicotyledons</taxon>
        <taxon>Gunneridae</taxon>
        <taxon>Pentapetalae</taxon>
        <taxon>asterids</taxon>
        <taxon>campanulids</taxon>
        <taxon>Asterales</taxon>
        <taxon>Asteraceae</taxon>
        <taxon>Asteroideae</taxon>
        <taxon>Anthemideae</taxon>
        <taxon>Artemisiinae</taxon>
        <taxon>Artemisia</taxon>
    </lineage>
</organism>
<dbReference type="PANTHER" id="PTHR37218">
    <property type="entry name" value="COILED-COIL PROTEIN"/>
    <property type="match status" value="1"/>
</dbReference>
<accession>A0A2U1MA39</accession>
<dbReference type="PANTHER" id="PTHR37218:SF2">
    <property type="entry name" value="COILED-COIL PROTEIN"/>
    <property type="match status" value="1"/>
</dbReference>
<comment type="caution">
    <text evidence="2">The sequence shown here is derived from an EMBL/GenBank/DDBJ whole genome shotgun (WGS) entry which is preliminary data.</text>
</comment>
<keyword evidence="3" id="KW-1185">Reference proteome</keyword>
<dbReference type="STRING" id="35608.A0A2U1MA39"/>